<dbReference type="OrthoDB" id="2518872at2759"/>
<evidence type="ECO:0000313" key="2">
    <source>
        <dbReference type="Proteomes" id="UP000008783"/>
    </source>
</evidence>
<dbReference type="EMBL" id="DS178294">
    <property type="protein sequence ID" value="EFP85394.2"/>
    <property type="molecule type" value="Genomic_DNA"/>
</dbReference>
<sequence>MEDMEGYEKKDWAELKKEMLEKWGQSEQRYWEADLDRLVEEMAEKGGIQMPEQYGKYVLSFDRILKYLNWNKMVTNTLEAEMRDEAVCQLFERNLVKRLKDGSVIVLPEMKEILKALLCEMDMHWDRFGQKLPLRRWRWWQGPLTCSYCGVLGHFKAQWKELTTDIKTSGVCPVIRDYYLDGKKIEAAVPGDKVCKRRSTKPSATAKGKEAVSVGDAKSWSLLATPGAN</sequence>
<protein>
    <submittedName>
        <fullName evidence="1">Uncharacterized protein</fullName>
    </submittedName>
</protein>
<dbReference type="AlphaFoldDB" id="E3KM45"/>
<dbReference type="KEGG" id="pgr:PGTG_11563"/>
<dbReference type="GeneID" id="10543943"/>
<dbReference type="HOGENOM" id="CLU_1210337_0_0_1"/>
<reference evidence="2" key="2">
    <citation type="journal article" date="2011" name="Proc. Natl. Acad. Sci. U.S.A.">
        <title>Obligate biotrophy features unraveled by the genomic analysis of rust fungi.</title>
        <authorList>
            <person name="Duplessis S."/>
            <person name="Cuomo C.A."/>
            <person name="Lin Y.-C."/>
            <person name="Aerts A."/>
            <person name="Tisserant E."/>
            <person name="Veneault-Fourrey C."/>
            <person name="Joly D.L."/>
            <person name="Hacquard S."/>
            <person name="Amselem J."/>
            <person name="Cantarel B.L."/>
            <person name="Chiu R."/>
            <person name="Coutinho P.M."/>
            <person name="Feau N."/>
            <person name="Field M."/>
            <person name="Frey P."/>
            <person name="Gelhaye E."/>
            <person name="Goldberg J."/>
            <person name="Grabherr M.G."/>
            <person name="Kodira C.D."/>
            <person name="Kohler A."/>
            <person name="Kuees U."/>
            <person name="Lindquist E.A."/>
            <person name="Lucas S.M."/>
            <person name="Mago R."/>
            <person name="Mauceli E."/>
            <person name="Morin E."/>
            <person name="Murat C."/>
            <person name="Pangilinan J.L."/>
            <person name="Park R."/>
            <person name="Pearson M."/>
            <person name="Quesneville H."/>
            <person name="Rouhier N."/>
            <person name="Sakthikumar S."/>
            <person name="Salamov A.A."/>
            <person name="Schmutz J."/>
            <person name="Selles B."/>
            <person name="Shapiro H."/>
            <person name="Tanguay P."/>
            <person name="Tuskan G.A."/>
            <person name="Henrissat B."/>
            <person name="Van de Peer Y."/>
            <person name="Rouze P."/>
            <person name="Ellis J.G."/>
            <person name="Dodds P.N."/>
            <person name="Schein J.E."/>
            <person name="Zhong S."/>
            <person name="Hamelin R.C."/>
            <person name="Grigoriev I.V."/>
            <person name="Szabo L.J."/>
            <person name="Martin F."/>
        </authorList>
    </citation>
    <scope>NUCLEOTIDE SEQUENCE [LARGE SCALE GENOMIC DNA]</scope>
    <source>
        <strain evidence="2">CRL 75-36-700-3 / race SCCL</strain>
    </source>
</reference>
<dbReference type="VEuPathDB" id="FungiDB:PGTG_11563"/>
<reference key="1">
    <citation type="submission" date="2007-01" db="EMBL/GenBank/DDBJ databases">
        <title>The Genome Sequence of Puccinia graminis f. sp. tritici Strain CRL 75-36-700-3.</title>
        <authorList>
            <consortium name="The Broad Institute Genome Sequencing Platform"/>
            <person name="Birren B."/>
            <person name="Lander E."/>
            <person name="Galagan J."/>
            <person name="Nusbaum C."/>
            <person name="Devon K."/>
            <person name="Cuomo C."/>
            <person name="Jaffe D."/>
            <person name="Butler J."/>
            <person name="Alvarez P."/>
            <person name="Gnerre S."/>
            <person name="Grabherr M."/>
            <person name="Mauceli E."/>
            <person name="Brockman W."/>
            <person name="Young S."/>
            <person name="LaButti K."/>
            <person name="Sykes S."/>
            <person name="DeCaprio D."/>
            <person name="Crawford M."/>
            <person name="Koehrsen M."/>
            <person name="Engels R."/>
            <person name="Montgomery P."/>
            <person name="Pearson M."/>
            <person name="Howarth C."/>
            <person name="Larson L."/>
            <person name="White J."/>
            <person name="Zeng Q."/>
            <person name="Kodira C."/>
            <person name="Yandava C."/>
            <person name="Alvarado L."/>
            <person name="O'Leary S."/>
            <person name="Szabo L."/>
            <person name="Dean R."/>
            <person name="Schein J."/>
        </authorList>
    </citation>
    <scope>NUCLEOTIDE SEQUENCE</scope>
    <source>
        <strain>CRL 75-36-700-3</strain>
    </source>
</reference>
<proteinExistence type="predicted"/>
<organism evidence="1 2">
    <name type="scientific">Puccinia graminis f. sp. tritici (strain CRL 75-36-700-3 / race SCCL)</name>
    <name type="common">Black stem rust fungus</name>
    <dbReference type="NCBI Taxonomy" id="418459"/>
    <lineage>
        <taxon>Eukaryota</taxon>
        <taxon>Fungi</taxon>
        <taxon>Dikarya</taxon>
        <taxon>Basidiomycota</taxon>
        <taxon>Pucciniomycotina</taxon>
        <taxon>Pucciniomycetes</taxon>
        <taxon>Pucciniales</taxon>
        <taxon>Pucciniaceae</taxon>
        <taxon>Puccinia</taxon>
    </lineage>
</organism>
<dbReference type="Proteomes" id="UP000008783">
    <property type="component" value="Unassembled WGS sequence"/>
</dbReference>
<dbReference type="RefSeq" id="XP_003329813.2">
    <property type="nucleotide sequence ID" value="XM_003329765.2"/>
</dbReference>
<dbReference type="InParanoid" id="E3KM45"/>
<accession>E3KM45</accession>
<gene>
    <name evidence="1" type="ORF">PGTG_11563</name>
</gene>
<evidence type="ECO:0000313" key="1">
    <source>
        <dbReference type="EMBL" id="EFP85394.2"/>
    </source>
</evidence>
<name>E3KM45_PUCGT</name>
<keyword evidence="2" id="KW-1185">Reference proteome</keyword>